<gene>
    <name evidence="1" type="ORF">Patl1_07618</name>
</gene>
<keyword evidence="2" id="KW-1185">Reference proteome</keyword>
<evidence type="ECO:0000313" key="1">
    <source>
        <dbReference type="EMBL" id="KAJ0087455.1"/>
    </source>
</evidence>
<name>A0ACC1AL66_9ROSI</name>
<reference evidence="2" key="1">
    <citation type="journal article" date="2023" name="G3 (Bethesda)">
        <title>Genome assembly and association tests identify interacting loci associated with vigor, precocity, and sex in interspecific pistachio rootstocks.</title>
        <authorList>
            <person name="Palmer W."/>
            <person name="Jacygrad E."/>
            <person name="Sagayaradj S."/>
            <person name="Cavanaugh K."/>
            <person name="Han R."/>
            <person name="Bertier L."/>
            <person name="Beede B."/>
            <person name="Kafkas S."/>
            <person name="Golino D."/>
            <person name="Preece J."/>
            <person name="Michelmore R."/>
        </authorList>
    </citation>
    <scope>NUCLEOTIDE SEQUENCE [LARGE SCALE GENOMIC DNA]</scope>
</reference>
<proteinExistence type="predicted"/>
<dbReference type="EMBL" id="CM047906">
    <property type="protein sequence ID" value="KAJ0087455.1"/>
    <property type="molecule type" value="Genomic_DNA"/>
</dbReference>
<protein>
    <submittedName>
        <fullName evidence="1">Uncharacterized protein</fullName>
    </submittedName>
</protein>
<organism evidence="1 2">
    <name type="scientific">Pistacia atlantica</name>
    <dbReference type="NCBI Taxonomy" id="434234"/>
    <lineage>
        <taxon>Eukaryota</taxon>
        <taxon>Viridiplantae</taxon>
        <taxon>Streptophyta</taxon>
        <taxon>Embryophyta</taxon>
        <taxon>Tracheophyta</taxon>
        <taxon>Spermatophyta</taxon>
        <taxon>Magnoliopsida</taxon>
        <taxon>eudicotyledons</taxon>
        <taxon>Gunneridae</taxon>
        <taxon>Pentapetalae</taxon>
        <taxon>rosids</taxon>
        <taxon>malvids</taxon>
        <taxon>Sapindales</taxon>
        <taxon>Anacardiaceae</taxon>
        <taxon>Pistacia</taxon>
    </lineage>
</organism>
<dbReference type="Proteomes" id="UP001164250">
    <property type="component" value="Chromosome 10"/>
</dbReference>
<sequence length="176" mass="19091">MLWRRPRRQNCRRGLQLEGEVRGNVGSGRILVKVLTVLLLTVEPGRAISCGQVDSALAHCLEFLTDGPGPSPVCCDGVRNLKAMTPTTSDRRAACECMKEAAGRYASLKPDKASQLPQACRVQIGVPITKDVDCSRCSEKSDSMDDASSASQGVHSEAVHLKVLGNREMFLQELSH</sequence>
<accession>A0ACC1AL66</accession>
<comment type="caution">
    <text evidence="1">The sequence shown here is derived from an EMBL/GenBank/DDBJ whole genome shotgun (WGS) entry which is preliminary data.</text>
</comment>
<evidence type="ECO:0000313" key="2">
    <source>
        <dbReference type="Proteomes" id="UP001164250"/>
    </source>
</evidence>